<dbReference type="EMBL" id="LSSM01001877">
    <property type="protein sequence ID" value="OMJ24200.1"/>
    <property type="molecule type" value="Genomic_DNA"/>
</dbReference>
<keyword evidence="2" id="KW-1185">Reference proteome</keyword>
<gene>
    <name evidence="1" type="ORF">AYI69_g4714</name>
</gene>
<evidence type="ECO:0000313" key="2">
    <source>
        <dbReference type="Proteomes" id="UP000187429"/>
    </source>
</evidence>
<dbReference type="InterPro" id="IPR021463">
    <property type="entry name" value="Methyltransf_34"/>
</dbReference>
<protein>
    <submittedName>
        <fullName evidence="1">25S rRNA</fullName>
    </submittedName>
</protein>
<accession>A0A1R1YBG5</accession>
<organism evidence="1 2">
    <name type="scientific">Smittium culicis</name>
    <dbReference type="NCBI Taxonomy" id="133412"/>
    <lineage>
        <taxon>Eukaryota</taxon>
        <taxon>Fungi</taxon>
        <taxon>Fungi incertae sedis</taxon>
        <taxon>Zoopagomycota</taxon>
        <taxon>Kickxellomycotina</taxon>
        <taxon>Harpellomycetes</taxon>
        <taxon>Harpellales</taxon>
        <taxon>Legeriomycetaceae</taxon>
        <taxon>Smittium</taxon>
    </lineage>
</organism>
<dbReference type="OrthoDB" id="6419443at2759"/>
<dbReference type="Pfam" id="PF11312">
    <property type="entry name" value="Methyltransf_34"/>
    <property type="match status" value="1"/>
</dbReference>
<proteinExistence type="predicted"/>
<evidence type="ECO:0000313" key="1">
    <source>
        <dbReference type="EMBL" id="OMJ24200.1"/>
    </source>
</evidence>
<comment type="caution">
    <text evidence="1">The sequence shown here is derived from an EMBL/GenBank/DDBJ whole genome shotgun (WGS) entry which is preliminary data.</text>
</comment>
<name>A0A1R1YBG5_9FUNG</name>
<reference evidence="2" key="1">
    <citation type="submission" date="2017-01" db="EMBL/GenBank/DDBJ databases">
        <authorList>
            <person name="Wang Y."/>
            <person name="White M."/>
            <person name="Kvist S."/>
            <person name="Moncalvo J.-M."/>
        </authorList>
    </citation>
    <scope>NUCLEOTIDE SEQUENCE [LARGE SCALE GENOMIC DNA]</scope>
    <source>
        <strain evidence="2">ID-206-W2</strain>
    </source>
</reference>
<sequence>MKQGKKIQSSKRKIEKSLAASIPEEIREEQKILDILQKSFSGVFGSDEFELVLRNIKKAFYERDFNTVFTNSENLPVYSAAYAPRRALCYYNLLRQIPEISNLLCLKNKTIYCLGAGAGSELLGISSLINELVEQNSVKKENVNTSIVLQDYVDWNSVLIPLQETIMSEYNFSAGFVDFKHDLSNLLEIDAQIETGISKADLVTCMFVFNELFADKAKVMQFISLLTNKLQPGKLFLVTPTFSITIQYDPILLLILSYIKN</sequence>
<dbReference type="Proteomes" id="UP000187429">
    <property type="component" value="Unassembled WGS sequence"/>
</dbReference>
<dbReference type="AlphaFoldDB" id="A0A1R1YBG5"/>